<reference evidence="1" key="1">
    <citation type="submission" date="2019-08" db="EMBL/GenBank/DDBJ databases">
        <authorList>
            <person name="Kucharzyk K."/>
            <person name="Murdoch R.W."/>
            <person name="Higgins S."/>
            <person name="Loffler F."/>
        </authorList>
    </citation>
    <scope>NUCLEOTIDE SEQUENCE</scope>
</reference>
<sequence length="76" mass="8721">MVEAIRKRPQFFRPSILKCFLSPQRAVEFVLLADKTIALFFQGTPLGNTGFIRIAFFDEFIKIHFGLLMLQRGSVS</sequence>
<proteinExistence type="predicted"/>
<gene>
    <name evidence="1" type="ORF">SDC9_170864</name>
</gene>
<accession>A0A645GBI1</accession>
<evidence type="ECO:0000313" key="1">
    <source>
        <dbReference type="EMBL" id="MPN23476.1"/>
    </source>
</evidence>
<dbReference type="EMBL" id="VSSQ01071996">
    <property type="protein sequence ID" value="MPN23476.1"/>
    <property type="molecule type" value="Genomic_DNA"/>
</dbReference>
<dbReference type="AlphaFoldDB" id="A0A645GBI1"/>
<organism evidence="1">
    <name type="scientific">bioreactor metagenome</name>
    <dbReference type="NCBI Taxonomy" id="1076179"/>
    <lineage>
        <taxon>unclassified sequences</taxon>
        <taxon>metagenomes</taxon>
        <taxon>ecological metagenomes</taxon>
    </lineage>
</organism>
<protein>
    <submittedName>
        <fullName evidence="1">Uncharacterized protein</fullName>
    </submittedName>
</protein>
<comment type="caution">
    <text evidence="1">The sequence shown here is derived from an EMBL/GenBank/DDBJ whole genome shotgun (WGS) entry which is preliminary data.</text>
</comment>
<name>A0A645GBI1_9ZZZZ</name>